<evidence type="ECO:0000256" key="1">
    <source>
        <dbReference type="ARBA" id="ARBA00001917"/>
    </source>
</evidence>
<dbReference type="AlphaFoldDB" id="A0A9W7CJB6"/>
<proteinExistence type="predicted"/>
<dbReference type="GO" id="GO:0016491">
    <property type="term" value="F:oxidoreductase activity"/>
    <property type="evidence" value="ECO:0007669"/>
    <property type="project" value="TreeGrafter"/>
</dbReference>
<evidence type="ECO:0000313" key="6">
    <source>
        <dbReference type="EMBL" id="GMI05656.1"/>
    </source>
</evidence>
<dbReference type="GO" id="GO:0010181">
    <property type="term" value="F:FMN binding"/>
    <property type="evidence" value="ECO:0007669"/>
    <property type="project" value="InterPro"/>
</dbReference>
<comment type="cofactor">
    <cofactor evidence="1">
        <name>FMN</name>
        <dbReference type="ChEBI" id="CHEBI:58210"/>
    </cofactor>
</comment>
<evidence type="ECO:0000256" key="2">
    <source>
        <dbReference type="ARBA" id="ARBA00022630"/>
    </source>
</evidence>
<dbReference type="InterPro" id="IPR008254">
    <property type="entry name" value="Flavodoxin/NO_synth"/>
</dbReference>
<keyword evidence="4" id="KW-0472">Membrane</keyword>
<dbReference type="InterPro" id="IPR001094">
    <property type="entry name" value="Flavdoxin-like"/>
</dbReference>
<keyword evidence="2" id="KW-0285">Flavoprotein</keyword>
<protein>
    <recommendedName>
        <fullName evidence="5">Flavodoxin-like domain-containing protein</fullName>
    </recommendedName>
</protein>
<keyword evidence="4" id="KW-0812">Transmembrane</keyword>
<dbReference type="Pfam" id="PF00258">
    <property type="entry name" value="Flavodoxin_1"/>
    <property type="match status" value="1"/>
</dbReference>
<evidence type="ECO:0000259" key="5">
    <source>
        <dbReference type="PROSITE" id="PS50902"/>
    </source>
</evidence>
<reference evidence="7" key="1">
    <citation type="journal article" date="2023" name="Commun. Biol.">
        <title>Genome analysis of Parmales, the sister group of diatoms, reveals the evolutionary specialization of diatoms from phago-mixotrophs to photoautotrophs.</title>
        <authorList>
            <person name="Ban H."/>
            <person name="Sato S."/>
            <person name="Yoshikawa S."/>
            <person name="Yamada K."/>
            <person name="Nakamura Y."/>
            <person name="Ichinomiya M."/>
            <person name="Sato N."/>
            <person name="Blanc-Mathieu R."/>
            <person name="Endo H."/>
            <person name="Kuwata A."/>
            <person name="Ogata H."/>
        </authorList>
    </citation>
    <scope>NUCLEOTIDE SEQUENCE [LARGE SCALE GENOMIC DNA]</scope>
    <source>
        <strain evidence="7">NIES 3699</strain>
    </source>
</reference>
<dbReference type="GO" id="GO:0005829">
    <property type="term" value="C:cytosol"/>
    <property type="evidence" value="ECO:0007669"/>
    <property type="project" value="TreeGrafter"/>
</dbReference>
<sequence length="227" mass="24990">MPSKVLFLYGTETNTAERAAGHLVKQLKSSLKGVEIDGPTAGNKMTDFEEISKYDAVLIATSSYGDGDAPSSFDKFFEQLHREVKKAKEDGSKPLANLQHAVLGFGSTSYETFMNCPRITDKLFGELGSRRMQERVEVDEIGEESEEELIDKFETAIKECLGDLGKNKGKKEACSWDKPDGEILDKSHIIEEGGGEKKSGPGMVGVLAIVAVFAGMYFMKMKKDEEE</sequence>
<keyword evidence="7" id="KW-1185">Reference proteome</keyword>
<evidence type="ECO:0000256" key="3">
    <source>
        <dbReference type="ARBA" id="ARBA00022643"/>
    </source>
</evidence>
<dbReference type="Gene3D" id="3.40.50.360">
    <property type="match status" value="1"/>
</dbReference>
<dbReference type="PANTHER" id="PTHR19384">
    <property type="entry name" value="NITRIC OXIDE SYNTHASE-RELATED"/>
    <property type="match status" value="1"/>
</dbReference>
<evidence type="ECO:0000313" key="7">
    <source>
        <dbReference type="Proteomes" id="UP001165160"/>
    </source>
</evidence>
<dbReference type="InterPro" id="IPR029039">
    <property type="entry name" value="Flavoprotein-like_sf"/>
</dbReference>
<keyword evidence="4" id="KW-1133">Transmembrane helix</keyword>
<dbReference type="Proteomes" id="UP001165160">
    <property type="component" value="Unassembled WGS sequence"/>
</dbReference>
<feature type="transmembrane region" description="Helical" evidence="4">
    <location>
        <begin position="200"/>
        <end position="219"/>
    </location>
</feature>
<feature type="domain" description="Flavodoxin-like" evidence="5">
    <location>
        <begin position="5"/>
        <end position="158"/>
    </location>
</feature>
<dbReference type="SUPFAM" id="SSF52218">
    <property type="entry name" value="Flavoproteins"/>
    <property type="match status" value="1"/>
</dbReference>
<gene>
    <name evidence="6" type="ORF">TrVE_jg12839</name>
</gene>
<name>A0A9W7CJB6_9STRA</name>
<organism evidence="6 7">
    <name type="scientific">Triparma verrucosa</name>
    <dbReference type="NCBI Taxonomy" id="1606542"/>
    <lineage>
        <taxon>Eukaryota</taxon>
        <taxon>Sar</taxon>
        <taxon>Stramenopiles</taxon>
        <taxon>Ochrophyta</taxon>
        <taxon>Bolidophyceae</taxon>
        <taxon>Parmales</taxon>
        <taxon>Triparmaceae</taxon>
        <taxon>Triparma</taxon>
    </lineage>
</organism>
<dbReference type="PRINTS" id="PR00369">
    <property type="entry name" value="FLAVODOXIN"/>
</dbReference>
<evidence type="ECO:0000256" key="4">
    <source>
        <dbReference type="SAM" id="Phobius"/>
    </source>
</evidence>
<dbReference type="GO" id="GO:0050660">
    <property type="term" value="F:flavin adenine dinucleotide binding"/>
    <property type="evidence" value="ECO:0007669"/>
    <property type="project" value="TreeGrafter"/>
</dbReference>
<comment type="caution">
    <text evidence="6">The sequence shown here is derived from an EMBL/GenBank/DDBJ whole genome shotgun (WGS) entry which is preliminary data.</text>
</comment>
<accession>A0A9W7CJB6</accession>
<dbReference type="EMBL" id="BRXX01000334">
    <property type="protein sequence ID" value="GMI05656.1"/>
    <property type="molecule type" value="Genomic_DNA"/>
</dbReference>
<dbReference type="PROSITE" id="PS50902">
    <property type="entry name" value="FLAVODOXIN_LIKE"/>
    <property type="match status" value="1"/>
</dbReference>
<keyword evidence="3" id="KW-0288">FMN</keyword>
<dbReference type="PANTHER" id="PTHR19384:SF128">
    <property type="entry name" value="NADPH OXIDOREDUCTASE A"/>
    <property type="match status" value="1"/>
</dbReference>